<dbReference type="Pfam" id="PF00768">
    <property type="entry name" value="Peptidase_S11"/>
    <property type="match status" value="1"/>
</dbReference>
<dbReference type="InterPro" id="IPR015956">
    <property type="entry name" value="Peniciliin-bd_prot_C_sf"/>
</dbReference>
<dbReference type="SUPFAM" id="SSF56601">
    <property type="entry name" value="beta-lactamase/transpeptidase-like"/>
    <property type="match status" value="1"/>
</dbReference>
<evidence type="ECO:0000256" key="12">
    <source>
        <dbReference type="ARBA" id="ARBA00034000"/>
    </source>
</evidence>
<comment type="similarity">
    <text evidence="3">Belongs to the peptidase S11 family.</text>
</comment>
<dbReference type="PRINTS" id="PR00725">
    <property type="entry name" value="DADACBPTASE1"/>
</dbReference>
<dbReference type="SMART" id="SM00936">
    <property type="entry name" value="PBP5_C"/>
    <property type="match status" value="1"/>
</dbReference>
<dbReference type="EMBL" id="VSSQ01000008">
    <property type="protein sequence ID" value="MPL59110.1"/>
    <property type="molecule type" value="Genomic_DNA"/>
</dbReference>
<dbReference type="GO" id="GO:0009002">
    <property type="term" value="F:serine-type D-Ala-D-Ala carboxypeptidase activity"/>
    <property type="evidence" value="ECO:0007669"/>
    <property type="project" value="UniProtKB-EC"/>
</dbReference>
<dbReference type="PANTHER" id="PTHR21581:SF6">
    <property type="entry name" value="TRAFFICKING PROTEIN PARTICLE COMPLEX SUBUNIT 12"/>
    <property type="match status" value="1"/>
</dbReference>
<comment type="function">
    <text evidence="1">Removes C-terminal D-alanyl residues from sugar-peptide cell wall precursors.</text>
</comment>
<evidence type="ECO:0000256" key="8">
    <source>
        <dbReference type="ARBA" id="ARBA00022801"/>
    </source>
</evidence>
<evidence type="ECO:0000256" key="3">
    <source>
        <dbReference type="ARBA" id="ARBA00007164"/>
    </source>
</evidence>
<keyword evidence="10" id="KW-0573">Peptidoglycan synthesis</keyword>
<dbReference type="GO" id="GO:0071555">
    <property type="term" value="P:cell wall organization"/>
    <property type="evidence" value="ECO:0007669"/>
    <property type="project" value="UniProtKB-KW"/>
</dbReference>
<gene>
    <name evidence="14" type="primary">dacA_1</name>
    <name evidence="14" type="ORF">SDC9_04658</name>
</gene>
<dbReference type="GO" id="GO:0009252">
    <property type="term" value="P:peptidoglycan biosynthetic process"/>
    <property type="evidence" value="ECO:0007669"/>
    <property type="project" value="UniProtKB-UniPathway"/>
</dbReference>
<dbReference type="InterPro" id="IPR018044">
    <property type="entry name" value="Peptidase_S11"/>
</dbReference>
<evidence type="ECO:0000313" key="14">
    <source>
        <dbReference type="EMBL" id="MPL59110.1"/>
    </source>
</evidence>
<sequence length="413" mass="45744">MKRNRPRVTRFRHLLVTAFLVLSCLRAFAQAQVPAPQVNARSAALIDATTGTLLYAKNPDLLLPPASLTKLLTLHIAYQEIEAGRLSPGEIIEIDKRDCSPYIPYGSSIMYLHPGMKVSVRDLMLGAAVVSGNDAAYALARRISGSNEAFAQRMNREMEAMGFDKLSFVEPSGLSEFSLVTARQFAQFCKRYLELHPQSLEELHAVRYIEFPRAEHSAPGYVPEGRIVQYNRNSLITSYSGADGLKTGYIIEVGFNMAATAKREDSRFIVVTLGGTGSSYAGGGRQRTQDVTRLLDWAFSNFSTQSLDAGELPKTRVWFGAERQVGLVNASANAVTLPKGRESELSLRVEAERYVDGPVEKGRRLGRLVYSLGGRDISAIDLVAEKDIPRAGFFRRLVDGIARFFTRLFNKDH</sequence>
<comment type="caution">
    <text evidence="14">The sequence shown here is derived from an EMBL/GenBank/DDBJ whole genome shotgun (WGS) entry which is preliminary data.</text>
</comment>
<dbReference type="Gene3D" id="3.40.710.10">
    <property type="entry name" value="DD-peptidase/beta-lactamase superfamily"/>
    <property type="match status" value="1"/>
</dbReference>
<keyword evidence="9" id="KW-0133">Cell shape</keyword>
<reference evidence="14" key="1">
    <citation type="submission" date="2019-08" db="EMBL/GenBank/DDBJ databases">
        <authorList>
            <person name="Kucharzyk K."/>
            <person name="Murdoch R.W."/>
            <person name="Higgins S."/>
            <person name="Loffler F."/>
        </authorList>
    </citation>
    <scope>NUCLEOTIDE SEQUENCE</scope>
</reference>
<dbReference type="EC" id="3.4.16.4" evidence="4"/>
<evidence type="ECO:0000256" key="11">
    <source>
        <dbReference type="ARBA" id="ARBA00023316"/>
    </source>
</evidence>
<evidence type="ECO:0000256" key="10">
    <source>
        <dbReference type="ARBA" id="ARBA00022984"/>
    </source>
</evidence>
<evidence type="ECO:0000256" key="1">
    <source>
        <dbReference type="ARBA" id="ARBA00003217"/>
    </source>
</evidence>
<evidence type="ECO:0000259" key="13">
    <source>
        <dbReference type="SMART" id="SM00936"/>
    </source>
</evidence>
<comment type="pathway">
    <text evidence="2">Cell wall biogenesis; peptidoglycan biosynthesis.</text>
</comment>
<feature type="domain" description="Peptidase S11 D-Ala-D-Ala carboxypeptidase A C-terminal" evidence="13">
    <location>
        <begin position="302"/>
        <end position="390"/>
    </location>
</feature>
<keyword evidence="5 14" id="KW-0121">Carboxypeptidase</keyword>
<dbReference type="Gene3D" id="2.60.410.10">
    <property type="entry name" value="D-Ala-D-Ala carboxypeptidase, C-terminal domain"/>
    <property type="match status" value="1"/>
</dbReference>
<evidence type="ECO:0000256" key="6">
    <source>
        <dbReference type="ARBA" id="ARBA00022670"/>
    </source>
</evidence>
<dbReference type="AlphaFoldDB" id="A0A644SWN5"/>
<evidence type="ECO:0000256" key="4">
    <source>
        <dbReference type="ARBA" id="ARBA00012448"/>
    </source>
</evidence>
<dbReference type="InterPro" id="IPR012338">
    <property type="entry name" value="Beta-lactam/transpept-like"/>
</dbReference>
<dbReference type="InterPro" id="IPR012907">
    <property type="entry name" value="Peptidase_S11_C"/>
</dbReference>
<dbReference type="PROSITE" id="PS51257">
    <property type="entry name" value="PROKAR_LIPOPROTEIN"/>
    <property type="match status" value="1"/>
</dbReference>
<name>A0A644SWN5_9ZZZZ</name>
<keyword evidence="8 14" id="KW-0378">Hydrolase</keyword>
<keyword evidence="7" id="KW-0732">Signal</keyword>
<dbReference type="Pfam" id="PF07943">
    <property type="entry name" value="PBP5_C"/>
    <property type="match status" value="1"/>
</dbReference>
<dbReference type="InterPro" id="IPR037167">
    <property type="entry name" value="Peptidase_S11_C_sf"/>
</dbReference>
<organism evidence="14">
    <name type="scientific">bioreactor metagenome</name>
    <dbReference type="NCBI Taxonomy" id="1076179"/>
    <lineage>
        <taxon>unclassified sequences</taxon>
        <taxon>metagenomes</taxon>
        <taxon>ecological metagenomes</taxon>
    </lineage>
</organism>
<evidence type="ECO:0000256" key="9">
    <source>
        <dbReference type="ARBA" id="ARBA00022960"/>
    </source>
</evidence>
<dbReference type="SUPFAM" id="SSF69189">
    <property type="entry name" value="Penicillin-binding protein associated domain"/>
    <property type="match status" value="1"/>
</dbReference>
<dbReference type="InterPro" id="IPR001967">
    <property type="entry name" value="Peptidase_S11_N"/>
</dbReference>
<dbReference type="UniPathway" id="UPA00219"/>
<protein>
    <recommendedName>
        <fullName evidence="4">serine-type D-Ala-D-Ala carboxypeptidase</fullName>
        <ecNumber evidence="4">3.4.16.4</ecNumber>
    </recommendedName>
</protein>
<dbReference type="GO" id="GO:0006508">
    <property type="term" value="P:proteolysis"/>
    <property type="evidence" value="ECO:0007669"/>
    <property type="project" value="UniProtKB-KW"/>
</dbReference>
<dbReference type="PANTHER" id="PTHR21581">
    <property type="entry name" value="D-ALANYL-D-ALANINE CARBOXYPEPTIDASE"/>
    <property type="match status" value="1"/>
</dbReference>
<evidence type="ECO:0000256" key="5">
    <source>
        <dbReference type="ARBA" id="ARBA00022645"/>
    </source>
</evidence>
<comment type="catalytic activity">
    <reaction evidence="12">
        <text>Preferential cleavage: (Ac)2-L-Lys-D-Ala-|-D-Ala. Also transpeptidation of peptidyl-alanyl moieties that are N-acyl substituents of D-alanine.</text>
        <dbReference type="EC" id="3.4.16.4"/>
    </reaction>
</comment>
<keyword evidence="11" id="KW-0961">Cell wall biogenesis/degradation</keyword>
<dbReference type="GO" id="GO:0008360">
    <property type="term" value="P:regulation of cell shape"/>
    <property type="evidence" value="ECO:0007669"/>
    <property type="project" value="UniProtKB-KW"/>
</dbReference>
<keyword evidence="6" id="KW-0645">Protease</keyword>
<evidence type="ECO:0000256" key="7">
    <source>
        <dbReference type="ARBA" id="ARBA00022729"/>
    </source>
</evidence>
<evidence type="ECO:0000256" key="2">
    <source>
        <dbReference type="ARBA" id="ARBA00004752"/>
    </source>
</evidence>
<accession>A0A644SWN5</accession>
<proteinExistence type="inferred from homology"/>